<reference evidence="1" key="1">
    <citation type="journal article" date="2014" name="Int. J. Syst. Evol. Microbiol.">
        <title>Complete genome sequence of Corynebacterium casei LMG S-19264T (=DSM 44701T), isolated from a smear-ripened cheese.</title>
        <authorList>
            <consortium name="US DOE Joint Genome Institute (JGI-PGF)"/>
            <person name="Walter F."/>
            <person name="Albersmeier A."/>
            <person name="Kalinowski J."/>
            <person name="Ruckert C."/>
        </authorList>
    </citation>
    <scope>NUCLEOTIDE SEQUENCE</scope>
    <source>
        <strain evidence="1">CGMCC 1.15493</strain>
    </source>
</reference>
<organism evidence="1 2">
    <name type="scientific">Aureimonas glaciei</name>
    <dbReference type="NCBI Taxonomy" id="1776957"/>
    <lineage>
        <taxon>Bacteria</taxon>
        <taxon>Pseudomonadati</taxon>
        <taxon>Pseudomonadota</taxon>
        <taxon>Alphaproteobacteria</taxon>
        <taxon>Hyphomicrobiales</taxon>
        <taxon>Aurantimonadaceae</taxon>
        <taxon>Aureimonas</taxon>
    </lineage>
</organism>
<evidence type="ECO:0008006" key="3">
    <source>
        <dbReference type="Google" id="ProtNLM"/>
    </source>
</evidence>
<keyword evidence="2" id="KW-1185">Reference proteome</keyword>
<proteinExistence type="predicted"/>
<dbReference type="AlphaFoldDB" id="A0A916XV90"/>
<evidence type="ECO:0000313" key="2">
    <source>
        <dbReference type="Proteomes" id="UP000613160"/>
    </source>
</evidence>
<name>A0A916XV90_9HYPH</name>
<comment type="caution">
    <text evidence="1">The sequence shown here is derived from an EMBL/GenBank/DDBJ whole genome shotgun (WGS) entry which is preliminary data.</text>
</comment>
<dbReference type="RefSeq" id="WP_188850192.1">
    <property type="nucleotide sequence ID" value="NZ_BMJJ01000003.1"/>
</dbReference>
<sequence>MHSTELTFEIEPRGDAWTVSFCHEPNGTFSRRVDAIRAAVDEADRIFRLGHAVHVLVDRPEPCRDKLPKRVLHARLS</sequence>
<protein>
    <recommendedName>
        <fullName evidence="3">DUF2188 domain-containing protein</fullName>
    </recommendedName>
</protein>
<dbReference type="EMBL" id="BMJJ01000003">
    <property type="protein sequence ID" value="GGD15209.1"/>
    <property type="molecule type" value="Genomic_DNA"/>
</dbReference>
<evidence type="ECO:0000313" key="1">
    <source>
        <dbReference type="EMBL" id="GGD15209.1"/>
    </source>
</evidence>
<reference evidence="1" key="2">
    <citation type="submission" date="2020-09" db="EMBL/GenBank/DDBJ databases">
        <authorList>
            <person name="Sun Q."/>
            <person name="Zhou Y."/>
        </authorList>
    </citation>
    <scope>NUCLEOTIDE SEQUENCE</scope>
    <source>
        <strain evidence="1">CGMCC 1.15493</strain>
    </source>
</reference>
<gene>
    <name evidence="1" type="ORF">GCM10011335_17530</name>
</gene>
<accession>A0A916XV90</accession>
<dbReference type="Proteomes" id="UP000613160">
    <property type="component" value="Unassembled WGS sequence"/>
</dbReference>